<evidence type="ECO:0000256" key="2">
    <source>
        <dbReference type="ARBA" id="ARBA00006275"/>
    </source>
</evidence>
<evidence type="ECO:0000313" key="8">
    <source>
        <dbReference type="EMBL" id="QGY42795.1"/>
    </source>
</evidence>
<dbReference type="SUPFAM" id="SSF48452">
    <property type="entry name" value="TPR-like"/>
    <property type="match status" value="1"/>
</dbReference>
<dbReference type="Pfam" id="PF07980">
    <property type="entry name" value="SusD_RagB"/>
    <property type="match status" value="1"/>
</dbReference>
<evidence type="ECO:0000256" key="5">
    <source>
        <dbReference type="ARBA" id="ARBA00023237"/>
    </source>
</evidence>
<reference evidence="8" key="1">
    <citation type="submission" date="2019-11" db="EMBL/GenBank/DDBJ databases">
        <authorList>
            <person name="Zheng R.K."/>
            <person name="Sun C.M."/>
        </authorList>
    </citation>
    <scope>NUCLEOTIDE SEQUENCE [LARGE SCALE GENOMIC DNA]</scope>
    <source>
        <strain evidence="8">WC007</strain>
    </source>
</reference>
<evidence type="ECO:0000256" key="4">
    <source>
        <dbReference type="ARBA" id="ARBA00023136"/>
    </source>
</evidence>
<dbReference type="AlphaFoldDB" id="A0A6I6JIV5"/>
<dbReference type="RefSeq" id="WP_158863286.1">
    <property type="nucleotide sequence ID" value="NZ_CP046401.1"/>
</dbReference>
<keyword evidence="5" id="KW-0998">Cell outer membrane</keyword>
<evidence type="ECO:0000259" key="7">
    <source>
        <dbReference type="Pfam" id="PF14322"/>
    </source>
</evidence>
<sequence length="520" mass="59219">MQRIITMNNIKKYLILVFITLAGISCDQDSFFELERPNQFPWTNVSELELGVREPYYLLNKGPWDNPFGTIALKNFTESDLALYIPQFVGASNSAAYYNRDFSEAACINEMEGAFLKCYEIITACNGPLQMLSDAEENGEEPFPGMTQTDKNKVNQLKGELLFMRGLAYWYLARMYAPPYDPNGSNDGRFFTLRLEFSNSSEELKNPTLGTVAEVYEAIENDWTNAKELLYEDNTSVINESNARARANKFAASAMLMRLYFIKGEHAKAEAECNYIISNGSSIYDLTEDPIEAFNKNGADGWGKEVIWQTACEETSGAYGRIESIFSRNHYARDAQSSWSSQAMSYSAMMQVGWMDENHAETEEAQNDKRYTQLYYRYDVDPRSDLVPPLVWSYKYFRASDARRSNRPLIRLAEIYLTRALIRLNNNDSQGAAADLNMVRNRAGLDNIAAADITKAAIDNERIKELATENGDRTYYLIGQQLPLYIGDRDASNFSSIQPPYSACYWQVPQSEQDQNQAYN</sequence>
<keyword evidence="9" id="KW-1185">Reference proteome</keyword>
<evidence type="ECO:0000256" key="1">
    <source>
        <dbReference type="ARBA" id="ARBA00004442"/>
    </source>
</evidence>
<proteinExistence type="inferred from homology"/>
<feature type="domain" description="RagB/SusD" evidence="6">
    <location>
        <begin position="398"/>
        <end position="470"/>
    </location>
</feature>
<evidence type="ECO:0000256" key="3">
    <source>
        <dbReference type="ARBA" id="ARBA00022729"/>
    </source>
</evidence>
<keyword evidence="4" id="KW-0472">Membrane</keyword>
<evidence type="ECO:0000313" key="9">
    <source>
        <dbReference type="Proteomes" id="UP000428260"/>
    </source>
</evidence>
<dbReference type="Pfam" id="PF14322">
    <property type="entry name" value="SusD-like_3"/>
    <property type="match status" value="1"/>
</dbReference>
<dbReference type="GO" id="GO:0009279">
    <property type="term" value="C:cell outer membrane"/>
    <property type="evidence" value="ECO:0007669"/>
    <property type="project" value="UniProtKB-SubCell"/>
</dbReference>
<protein>
    <submittedName>
        <fullName evidence="8">RagB/SusD family nutrient uptake outer membrane protein</fullName>
    </submittedName>
</protein>
<keyword evidence="3" id="KW-0732">Signal</keyword>
<dbReference type="PROSITE" id="PS51257">
    <property type="entry name" value="PROKAR_LIPOPROTEIN"/>
    <property type="match status" value="1"/>
</dbReference>
<gene>
    <name evidence="8" type="ORF">GM418_03750</name>
</gene>
<organism evidence="8 9">
    <name type="scientific">Maribellus comscasis</name>
    <dbReference type="NCBI Taxonomy" id="2681766"/>
    <lineage>
        <taxon>Bacteria</taxon>
        <taxon>Pseudomonadati</taxon>
        <taxon>Bacteroidota</taxon>
        <taxon>Bacteroidia</taxon>
        <taxon>Marinilabiliales</taxon>
        <taxon>Prolixibacteraceae</taxon>
        <taxon>Maribellus</taxon>
    </lineage>
</organism>
<dbReference type="KEGG" id="mcos:GM418_03750"/>
<comment type="similarity">
    <text evidence="2">Belongs to the SusD family.</text>
</comment>
<accession>A0A6I6JIV5</accession>
<feature type="domain" description="SusD-like N-terminal" evidence="7">
    <location>
        <begin position="113"/>
        <end position="260"/>
    </location>
</feature>
<comment type="subcellular location">
    <subcellularLocation>
        <location evidence="1">Cell outer membrane</location>
    </subcellularLocation>
</comment>
<dbReference type="InterPro" id="IPR011990">
    <property type="entry name" value="TPR-like_helical_dom_sf"/>
</dbReference>
<name>A0A6I6JIV5_9BACT</name>
<evidence type="ECO:0000259" key="6">
    <source>
        <dbReference type="Pfam" id="PF07980"/>
    </source>
</evidence>
<dbReference type="Gene3D" id="1.25.40.390">
    <property type="match status" value="1"/>
</dbReference>
<dbReference type="EMBL" id="CP046401">
    <property type="protein sequence ID" value="QGY42795.1"/>
    <property type="molecule type" value="Genomic_DNA"/>
</dbReference>
<dbReference type="InterPro" id="IPR012944">
    <property type="entry name" value="SusD_RagB_dom"/>
</dbReference>
<dbReference type="Proteomes" id="UP000428260">
    <property type="component" value="Chromosome"/>
</dbReference>
<dbReference type="InterPro" id="IPR033985">
    <property type="entry name" value="SusD-like_N"/>
</dbReference>